<feature type="signal peptide" evidence="1">
    <location>
        <begin position="1"/>
        <end position="20"/>
    </location>
</feature>
<keyword evidence="1" id="KW-0732">Signal</keyword>
<protein>
    <submittedName>
        <fullName evidence="2">Uncharacterized protein</fullName>
    </submittedName>
</protein>
<evidence type="ECO:0000313" key="2">
    <source>
        <dbReference type="EMBL" id="KAJ4246553.1"/>
    </source>
</evidence>
<evidence type="ECO:0000313" key="3">
    <source>
        <dbReference type="Proteomes" id="UP001152049"/>
    </source>
</evidence>
<dbReference type="EMBL" id="JAOQAZ010000042">
    <property type="protein sequence ID" value="KAJ4246553.1"/>
    <property type="molecule type" value="Genomic_DNA"/>
</dbReference>
<dbReference type="AlphaFoldDB" id="A0A9W8V7E0"/>
<gene>
    <name evidence="2" type="ORF">NW762_013494</name>
</gene>
<comment type="caution">
    <text evidence="2">The sequence shown here is derived from an EMBL/GenBank/DDBJ whole genome shotgun (WGS) entry which is preliminary data.</text>
</comment>
<dbReference type="OrthoDB" id="515692at2759"/>
<feature type="chain" id="PRO_5040827900" evidence="1">
    <location>
        <begin position="21"/>
        <end position="399"/>
    </location>
</feature>
<sequence length="399" mass="45706">MHLLYKILLLMGMLFGPSWAVDNGPPVANMGIWEIDAACNSNMPYIQEGFDVALEMATAAYNAMEFLLKPQPDKKENPKDHLRWLIIHRAMEVTLGIIAKSNGNEKSVSWIDAQTVFSNIKKTLVAKQNSPSRGYNRQLITSDQTKPRLVCGVVTEGDNANFQWIDLDQPVPGQKDNSPLKSYHLAKKNMELGAVGGWFHYDRMMFKKVKREKNFLCGPGVSGQTSFLYDMIVICDYALRPKAKERISPKTYKEIETMTKKKKMRVGDMIKVGTETRVGTDLAQVARHLSVTVLHELTHWYGQPRRGADKKFELHFFNIDDRLAVGPDGRFLYEHRDPTKYDYHRSETQLTAKEMENEKVDPVKSYGRKHIWNLAKVNTNYRRMAHLNADSLAYFALMV</sequence>
<dbReference type="Proteomes" id="UP001152049">
    <property type="component" value="Unassembled WGS sequence"/>
</dbReference>
<reference evidence="2" key="1">
    <citation type="submission" date="2022-09" db="EMBL/GenBank/DDBJ databases">
        <title>Fusarium specimens isolated from Avocado Roots.</title>
        <authorList>
            <person name="Stajich J."/>
            <person name="Roper C."/>
            <person name="Heimlech-Rivalta G."/>
        </authorList>
    </citation>
    <scope>NUCLEOTIDE SEQUENCE</scope>
    <source>
        <strain evidence="2">CF00136</strain>
    </source>
</reference>
<name>A0A9W8V7E0_9HYPO</name>
<keyword evidence="3" id="KW-1185">Reference proteome</keyword>
<organism evidence="2 3">
    <name type="scientific">Fusarium torreyae</name>
    <dbReference type="NCBI Taxonomy" id="1237075"/>
    <lineage>
        <taxon>Eukaryota</taxon>
        <taxon>Fungi</taxon>
        <taxon>Dikarya</taxon>
        <taxon>Ascomycota</taxon>
        <taxon>Pezizomycotina</taxon>
        <taxon>Sordariomycetes</taxon>
        <taxon>Hypocreomycetidae</taxon>
        <taxon>Hypocreales</taxon>
        <taxon>Nectriaceae</taxon>
        <taxon>Fusarium</taxon>
    </lineage>
</organism>
<evidence type="ECO:0000256" key="1">
    <source>
        <dbReference type="SAM" id="SignalP"/>
    </source>
</evidence>
<proteinExistence type="predicted"/>
<accession>A0A9W8V7E0</accession>